<proteinExistence type="predicted"/>
<dbReference type="SUPFAM" id="SSF51206">
    <property type="entry name" value="cAMP-binding domain-like"/>
    <property type="match status" value="1"/>
</dbReference>
<keyword evidence="2" id="KW-1185">Reference proteome</keyword>
<dbReference type="InterPro" id="IPR018490">
    <property type="entry name" value="cNMP-bd_dom_sf"/>
</dbReference>
<gene>
    <name evidence="1" type="ORF">RF55_13377</name>
</gene>
<dbReference type="EMBL" id="LBMM01010618">
    <property type="protein sequence ID" value="KMQ87353.1"/>
    <property type="molecule type" value="Genomic_DNA"/>
</dbReference>
<dbReference type="Proteomes" id="UP000036403">
    <property type="component" value="Unassembled WGS sequence"/>
</dbReference>
<dbReference type="AlphaFoldDB" id="A0A0J7KA94"/>
<name>A0A0J7KA94_LASNI</name>
<accession>A0A0J7KA94</accession>
<sequence length="87" mass="9699">MEDEHWIASVIAVENCEVYILSRADFQHALAPYPDLLAHLQNVALARLEQMPLLKKVHEPDAPSSLGDINISSIKAKRRNAVVRVDG</sequence>
<reference evidence="1 2" key="1">
    <citation type="submission" date="2015-04" db="EMBL/GenBank/DDBJ databases">
        <title>Lasius niger genome sequencing.</title>
        <authorList>
            <person name="Konorov E.A."/>
            <person name="Nikitin M.A."/>
            <person name="Kirill M.V."/>
            <person name="Chang P."/>
        </authorList>
    </citation>
    <scope>NUCLEOTIDE SEQUENCE [LARGE SCALE GENOMIC DNA]</scope>
    <source>
        <tissue evidence="1">Whole</tissue>
    </source>
</reference>
<evidence type="ECO:0000313" key="1">
    <source>
        <dbReference type="EMBL" id="KMQ87353.1"/>
    </source>
</evidence>
<protein>
    <submittedName>
        <fullName evidence="1">Potassium sodium hyperpolarization-activated cyclic nucleotide-gated channel 2-like protein</fullName>
    </submittedName>
</protein>
<evidence type="ECO:0000313" key="2">
    <source>
        <dbReference type="Proteomes" id="UP000036403"/>
    </source>
</evidence>
<dbReference type="OrthoDB" id="2021138at2759"/>
<organism evidence="1 2">
    <name type="scientific">Lasius niger</name>
    <name type="common">Black garden ant</name>
    <dbReference type="NCBI Taxonomy" id="67767"/>
    <lineage>
        <taxon>Eukaryota</taxon>
        <taxon>Metazoa</taxon>
        <taxon>Ecdysozoa</taxon>
        <taxon>Arthropoda</taxon>
        <taxon>Hexapoda</taxon>
        <taxon>Insecta</taxon>
        <taxon>Pterygota</taxon>
        <taxon>Neoptera</taxon>
        <taxon>Endopterygota</taxon>
        <taxon>Hymenoptera</taxon>
        <taxon>Apocrita</taxon>
        <taxon>Aculeata</taxon>
        <taxon>Formicoidea</taxon>
        <taxon>Formicidae</taxon>
        <taxon>Formicinae</taxon>
        <taxon>Lasius</taxon>
        <taxon>Lasius</taxon>
    </lineage>
</organism>
<dbReference type="InterPro" id="IPR014710">
    <property type="entry name" value="RmlC-like_jellyroll"/>
</dbReference>
<dbReference type="PaxDb" id="67767-A0A0J7KA94"/>
<dbReference type="Gene3D" id="2.60.120.10">
    <property type="entry name" value="Jelly Rolls"/>
    <property type="match status" value="1"/>
</dbReference>
<comment type="caution">
    <text evidence="1">The sequence shown here is derived from an EMBL/GenBank/DDBJ whole genome shotgun (WGS) entry which is preliminary data.</text>
</comment>